<dbReference type="SUPFAM" id="SSF53448">
    <property type="entry name" value="Nucleotide-diphospho-sugar transferases"/>
    <property type="match status" value="1"/>
</dbReference>
<dbReference type="Proteomes" id="UP000179266">
    <property type="component" value="Unassembled WGS sequence"/>
</dbReference>
<evidence type="ECO:0000256" key="1">
    <source>
        <dbReference type="SAM" id="Phobius"/>
    </source>
</evidence>
<keyword evidence="1" id="KW-1133">Transmembrane helix</keyword>
<comment type="caution">
    <text evidence="4">The sequence shown here is derived from an EMBL/GenBank/DDBJ whole genome shotgun (WGS) entry which is preliminary data.</text>
</comment>
<feature type="transmembrane region" description="Helical" evidence="1">
    <location>
        <begin position="270"/>
        <end position="288"/>
    </location>
</feature>
<dbReference type="PANTHER" id="PTHR43685">
    <property type="entry name" value="GLYCOSYLTRANSFERASE"/>
    <property type="match status" value="1"/>
</dbReference>
<dbReference type="InterPro" id="IPR019290">
    <property type="entry name" value="GlycosylTrfase-like_prok"/>
</dbReference>
<proteinExistence type="predicted"/>
<feature type="domain" description="Glycosyltransferase 2-like prokaryotic type" evidence="3">
    <location>
        <begin position="157"/>
        <end position="229"/>
    </location>
</feature>
<evidence type="ECO:0000259" key="3">
    <source>
        <dbReference type="Pfam" id="PF10111"/>
    </source>
</evidence>
<sequence>MGTPEINNKNREIIFSVIVTTHNRNKPLDRCLENLLQLDFDIKKYEIIIVFDGCDSTETILQNQSLATTSSIKRLPVPHKKGPAHGRNLGAAQANGNILVFIDDDCIPCHDWLSNLRDEIDHNPDTPGIFGLIKSDHPIVFPFIHSIQNDKSGPKASCNLALRKDAFVKTGGFDEQFKNAGYEDTDLILRIEKKIGSISFSSLAVVTHISRYVSFRSQVKRLALAESKMLFRKKHPDSNTGKGQLLVLRNCILKIYHFWFFLLLPFNPSLYIRFLTALAIIMGFRMYNLHKLSKVVSLEKYRIPVADRLLFVSIGWLNDFIELFYIVKGFIRFYLKPNFCKDE</sequence>
<evidence type="ECO:0008006" key="6">
    <source>
        <dbReference type="Google" id="ProtNLM"/>
    </source>
</evidence>
<evidence type="ECO:0000313" key="5">
    <source>
        <dbReference type="Proteomes" id="UP000179266"/>
    </source>
</evidence>
<dbReference type="InterPro" id="IPR050834">
    <property type="entry name" value="Glycosyltransf_2"/>
</dbReference>
<dbReference type="PANTHER" id="PTHR43685:SF3">
    <property type="entry name" value="SLR2126 PROTEIN"/>
    <property type="match status" value="1"/>
</dbReference>
<gene>
    <name evidence="4" type="ORF">A2161_22460</name>
</gene>
<dbReference type="Pfam" id="PF00535">
    <property type="entry name" value="Glycos_transf_2"/>
    <property type="match status" value="1"/>
</dbReference>
<name>A0A1F7RI96_9BACT</name>
<protein>
    <recommendedName>
        <fullName evidence="6">Glycosyltransferase 2-like domain-containing protein</fullName>
    </recommendedName>
</protein>
<feature type="transmembrane region" description="Helical" evidence="1">
    <location>
        <begin position="309"/>
        <end position="327"/>
    </location>
</feature>
<keyword evidence="1" id="KW-0812">Transmembrane</keyword>
<feature type="domain" description="Glycosyltransferase 2-like" evidence="2">
    <location>
        <begin position="16"/>
        <end position="125"/>
    </location>
</feature>
<accession>A0A1F7RI96</accession>
<evidence type="ECO:0000259" key="2">
    <source>
        <dbReference type="Pfam" id="PF00535"/>
    </source>
</evidence>
<reference evidence="4 5" key="1">
    <citation type="journal article" date="2016" name="Nat. Commun.">
        <title>Thousands of microbial genomes shed light on interconnected biogeochemical processes in an aquifer system.</title>
        <authorList>
            <person name="Anantharaman K."/>
            <person name="Brown C.T."/>
            <person name="Hug L.A."/>
            <person name="Sharon I."/>
            <person name="Castelle C.J."/>
            <person name="Probst A.J."/>
            <person name="Thomas B.C."/>
            <person name="Singh A."/>
            <person name="Wilkins M.J."/>
            <person name="Karaoz U."/>
            <person name="Brodie E.L."/>
            <person name="Williams K.H."/>
            <person name="Hubbard S.S."/>
            <person name="Banfield J.F."/>
        </authorList>
    </citation>
    <scope>NUCLEOTIDE SEQUENCE [LARGE SCALE GENOMIC DNA]</scope>
</reference>
<evidence type="ECO:0000313" key="4">
    <source>
        <dbReference type="EMBL" id="OGL41253.1"/>
    </source>
</evidence>
<dbReference type="CDD" id="cd00761">
    <property type="entry name" value="Glyco_tranf_GTA_type"/>
    <property type="match status" value="1"/>
</dbReference>
<dbReference type="EMBL" id="MGDD01000350">
    <property type="protein sequence ID" value="OGL41253.1"/>
    <property type="molecule type" value="Genomic_DNA"/>
</dbReference>
<dbReference type="Gene3D" id="3.90.550.10">
    <property type="entry name" value="Spore Coat Polysaccharide Biosynthesis Protein SpsA, Chain A"/>
    <property type="match status" value="1"/>
</dbReference>
<dbReference type="Pfam" id="PF10111">
    <property type="entry name" value="Glyco_tranf_2_2"/>
    <property type="match status" value="1"/>
</dbReference>
<dbReference type="AlphaFoldDB" id="A0A1F7RI96"/>
<dbReference type="InterPro" id="IPR029044">
    <property type="entry name" value="Nucleotide-diphossugar_trans"/>
</dbReference>
<dbReference type="InterPro" id="IPR001173">
    <property type="entry name" value="Glyco_trans_2-like"/>
</dbReference>
<keyword evidence="1" id="KW-0472">Membrane</keyword>
<organism evidence="4 5">
    <name type="scientific">Candidatus Schekmanbacteria bacterium RBG_13_48_7</name>
    <dbReference type="NCBI Taxonomy" id="1817878"/>
    <lineage>
        <taxon>Bacteria</taxon>
        <taxon>Candidatus Schekmaniibacteriota</taxon>
    </lineage>
</organism>